<accession>A0A1R3U774</accession>
<name>A0A1R3U774_9HYPH</name>
<proteinExistence type="predicted"/>
<evidence type="ECO:0000313" key="3">
    <source>
        <dbReference type="Proteomes" id="UP000187891"/>
    </source>
</evidence>
<gene>
    <name evidence="2" type="ORF">DSM25559_4020</name>
</gene>
<evidence type="ECO:0000313" key="2">
    <source>
        <dbReference type="EMBL" id="SCX32878.1"/>
    </source>
</evidence>
<keyword evidence="1" id="KW-0472">Membrane</keyword>
<sequence>MTKTIGDKSLEANHPHWVEWVTGLVSAVIVLVVIFWIAKDAFKDQDTSPDLTATVVITEQRSNGFQVSFEVSNVASATASKVAVNGEIRDGSDIVERASTVMDYVPGRSKARGGLIFKNDPRGRIILYVSAFNEP</sequence>
<dbReference type="STRING" id="1907666.DSM25559_4020"/>
<keyword evidence="1" id="KW-1133">Transmembrane helix</keyword>
<evidence type="ECO:0008006" key="4">
    <source>
        <dbReference type="Google" id="ProtNLM"/>
    </source>
</evidence>
<protein>
    <recommendedName>
        <fullName evidence="4">TIGR02588 family protein</fullName>
    </recommendedName>
</protein>
<dbReference type="AlphaFoldDB" id="A0A1R3U774"/>
<evidence type="ECO:0000256" key="1">
    <source>
        <dbReference type="SAM" id="Phobius"/>
    </source>
</evidence>
<dbReference type="EMBL" id="FMUE01000012">
    <property type="protein sequence ID" value="SCX32878.1"/>
    <property type="molecule type" value="Genomic_DNA"/>
</dbReference>
<keyword evidence="1" id="KW-0812">Transmembrane</keyword>
<dbReference type="RefSeq" id="WP_077122123.1">
    <property type="nucleotide sequence ID" value="NZ_FMUE01000012.1"/>
</dbReference>
<dbReference type="Proteomes" id="UP000187891">
    <property type="component" value="Unassembled WGS sequence"/>
</dbReference>
<reference evidence="3" key="1">
    <citation type="submission" date="2016-10" db="EMBL/GenBank/DDBJ databases">
        <authorList>
            <person name="Wibberg D."/>
        </authorList>
    </citation>
    <scope>NUCLEOTIDE SEQUENCE [LARGE SCALE GENOMIC DNA]</scope>
</reference>
<organism evidence="2 3">
    <name type="scientific">Agrobacterium rosae</name>
    <dbReference type="NCBI Taxonomy" id="1972867"/>
    <lineage>
        <taxon>Bacteria</taxon>
        <taxon>Pseudomonadati</taxon>
        <taxon>Pseudomonadota</taxon>
        <taxon>Alphaproteobacteria</taxon>
        <taxon>Hyphomicrobiales</taxon>
        <taxon>Rhizobiaceae</taxon>
        <taxon>Rhizobium/Agrobacterium group</taxon>
        <taxon>Agrobacterium</taxon>
    </lineage>
</organism>
<feature type="transmembrane region" description="Helical" evidence="1">
    <location>
        <begin position="20"/>
        <end position="38"/>
    </location>
</feature>